<keyword evidence="3" id="KW-0507">mRNA processing</keyword>
<evidence type="ECO:0000313" key="13">
    <source>
        <dbReference type="EMBL" id="KAK2613900.1"/>
    </source>
</evidence>
<dbReference type="InterPro" id="IPR002885">
    <property type="entry name" value="PPR_rpt"/>
</dbReference>
<evidence type="ECO:0000256" key="1">
    <source>
        <dbReference type="ARBA" id="ARBA00004123"/>
    </source>
</evidence>
<dbReference type="SUPFAM" id="SSF103657">
    <property type="entry name" value="BAR/IMD domain-like"/>
    <property type="match status" value="1"/>
</dbReference>
<evidence type="ECO:0000256" key="10">
    <source>
        <dbReference type="PROSITE-ProRule" id="PRU00708"/>
    </source>
</evidence>
<dbReference type="EMBL" id="JAUJFL010000001">
    <property type="protein sequence ID" value="KAK2613900.1"/>
    <property type="molecule type" value="Genomic_DNA"/>
</dbReference>
<comment type="similarity">
    <text evidence="2">Belongs to the snRNP Sm proteins family.</text>
</comment>
<evidence type="ECO:0000256" key="3">
    <source>
        <dbReference type="ARBA" id="ARBA00022664"/>
    </source>
</evidence>
<dbReference type="InterPro" id="IPR018859">
    <property type="entry name" value="BAR_dom-cont"/>
</dbReference>
<dbReference type="PANTHER" id="PTHR23338">
    <property type="entry name" value="SMALL NUCLEAR RIBONUCLEOPROTEIN SM"/>
    <property type="match status" value="1"/>
</dbReference>
<dbReference type="NCBIfam" id="TIGR00756">
    <property type="entry name" value="PPR"/>
    <property type="match status" value="1"/>
</dbReference>
<dbReference type="SUPFAM" id="SSF50182">
    <property type="entry name" value="Sm-like ribonucleoproteins"/>
    <property type="match status" value="1"/>
</dbReference>
<evidence type="ECO:0000256" key="4">
    <source>
        <dbReference type="ARBA" id="ARBA00022728"/>
    </source>
</evidence>
<dbReference type="GO" id="GO:0003723">
    <property type="term" value="F:RNA binding"/>
    <property type="evidence" value="ECO:0007669"/>
    <property type="project" value="UniProtKB-KW"/>
</dbReference>
<dbReference type="Pfam" id="PF23276">
    <property type="entry name" value="TPR_24"/>
    <property type="match status" value="1"/>
</dbReference>
<keyword evidence="7" id="KW-0508">mRNA splicing</keyword>
<dbReference type="InterPro" id="IPR027267">
    <property type="entry name" value="AH/BAR_dom_sf"/>
</dbReference>
<evidence type="ECO:0000256" key="8">
    <source>
        <dbReference type="ARBA" id="ARBA00023242"/>
    </source>
</evidence>
<dbReference type="FunFam" id="2.30.30.100:FF:000024">
    <property type="entry name" value="U6 snRNA-associated Sm-like protein LSm4"/>
    <property type="match status" value="1"/>
</dbReference>
<comment type="caution">
    <text evidence="13">The sequence shown here is derived from an EMBL/GenBank/DDBJ whole genome shotgun (WGS) entry which is preliminary data.</text>
</comment>
<feature type="region of interest" description="Disordered" evidence="11">
    <location>
        <begin position="585"/>
        <end position="653"/>
    </location>
</feature>
<name>A0AAD9SP91_PHOAM</name>
<feature type="region of interest" description="Disordered" evidence="11">
    <location>
        <begin position="1163"/>
        <end position="1187"/>
    </location>
</feature>
<keyword evidence="9" id="KW-0687">Ribonucleoprotein</keyword>
<dbReference type="AlphaFoldDB" id="A0AAD9SP91"/>
<feature type="compositionally biased region" description="Basic and acidic residues" evidence="11">
    <location>
        <begin position="607"/>
        <end position="617"/>
    </location>
</feature>
<sequence length="1187" mass="131721">MVQSKVFIEPRPATIMDNFKNLNLGSTFSGFGSTVGNFGSQFTPFASRTFQSTKEMLGQTDDKTQLPPDYIDLEKRVDALKQVHQKMLAVTNQYSKEAYDYPANISETFNDLGRTVSEKVTLLSSASSPAEAQAALTAPPSAKPQPKTFAHAIARASLASSQLLHQQHTGTGDDPLAAALEKFALAEERVGEARLAQDAQIQSRFLAGWNTTLNTNIMFATRARKGVEKSRLTLDAAKGKAKGNTWKIPVPAVAAAQSPRAETHEEAEISPEAQEEIEKAEDEFVTQTEEAVGVMKNVLDTPEPLRNLAELISAQMEYHKKAYEILSELAPTIEATERAVRAPPKRCLMEKATGCLDYKRLPLGLLNAAQGHPMLVELKNGETLNGHLVNCDTWMNLTLKEVVQTSPEGDRFTRLPEAYVKGNNIKYLRVPDEIIDIVKEQQANHQSGFRGGRGGQNRGDHGGRGGDRGGRGRGQGRWSFASPMRNLAALPFRHGESMSGAKITIDGLWRCLCPSIDAAVLRRVTTVHSRAQARSSASASLRAASRPRCLHTTDRRCENGANSGQDVFASLAGAVDEKKALKNQTAPDWLEQPGHTEQPPENTASSPRDEAESRKDSSSQPLVQSKLSDKTSTKSGTLDASNKASESQGSPTEMVQRLLWGKRLNEDIPHATPEEIYEALRQLRSSGRPKHRRITAALVRHLLASGTPPDTFIYETLLMAHAAIDGSADAVKGLLREMRHKKLPWSSTAYHAALQALAIHPDYLLRSTVIREMKERWLEISPQGRQHIAIGLLRDEQYELALEELHETFEKGIPIEGWVHDIFIYVFGQMEFLDEALRIVRHRLDSGNEIPVNIWYFLLDVCSKGQNIEATRYIWNRAVQQGIVNPSDGVALNVLNMAAVYGDTELCTPVIEYLSSRGTRLNRHHYEALIDAYAAQGNVEKALEVYCIMHAAGVEVNHSSTGSLAFTLARDPSLIDKAIQAMSELQGKHYVPITVFNTVLNEIVKSDVEQPDDAFAKALGLYRRIREFVPDGPNWETFRNLLWKCTRPELAQFFAGEMVHFDIQPNLVIKKHLYRIHVEFDGPSYRAKDYFFKVAPHFKDGKDLSRGLRKAEVMNLSVKLIKRLIGERDPEAWRILEICKKNGLEQVTIDALRAEVEAGTINGADAATRNETVDQDAAWGPRDGSQP</sequence>
<keyword evidence="6" id="KW-0694">RNA-binding</keyword>
<dbReference type="PROSITE" id="PS52002">
    <property type="entry name" value="SM"/>
    <property type="match status" value="1"/>
</dbReference>
<dbReference type="GO" id="GO:0005681">
    <property type="term" value="C:spliceosomal complex"/>
    <property type="evidence" value="ECO:0007669"/>
    <property type="project" value="UniProtKB-KW"/>
</dbReference>
<feature type="compositionally biased region" description="Basic and acidic residues" evidence="11">
    <location>
        <begin position="458"/>
        <end position="470"/>
    </location>
</feature>
<evidence type="ECO:0000256" key="2">
    <source>
        <dbReference type="ARBA" id="ARBA00006850"/>
    </source>
</evidence>
<dbReference type="InterPro" id="IPR001163">
    <property type="entry name" value="Sm_dom_euk/arc"/>
</dbReference>
<dbReference type="InterPro" id="IPR034101">
    <property type="entry name" value="Lsm4"/>
</dbReference>
<dbReference type="InterPro" id="IPR010920">
    <property type="entry name" value="LSM_dom_sf"/>
</dbReference>
<dbReference type="Gene3D" id="1.20.1270.60">
    <property type="entry name" value="Arfaptin homology (AH) domain/BAR domain"/>
    <property type="match status" value="1"/>
</dbReference>
<keyword evidence="4" id="KW-0747">Spliceosome</keyword>
<evidence type="ECO:0000256" key="7">
    <source>
        <dbReference type="ARBA" id="ARBA00023187"/>
    </source>
</evidence>
<reference evidence="13" key="1">
    <citation type="submission" date="2023-06" db="EMBL/GenBank/DDBJ databases">
        <authorList>
            <person name="Noh H."/>
        </authorList>
    </citation>
    <scope>NUCLEOTIDE SEQUENCE</scope>
    <source>
        <strain evidence="13">DUCC20226</strain>
    </source>
</reference>
<keyword evidence="5" id="KW-0677">Repeat</keyword>
<evidence type="ECO:0000256" key="6">
    <source>
        <dbReference type="ARBA" id="ARBA00022884"/>
    </source>
</evidence>
<feature type="region of interest" description="Disordered" evidence="11">
    <location>
        <begin position="445"/>
        <end position="478"/>
    </location>
</feature>
<dbReference type="Pfam" id="PF01423">
    <property type="entry name" value="LSM"/>
    <property type="match status" value="1"/>
</dbReference>
<dbReference type="PROSITE" id="PS51375">
    <property type="entry name" value="PPR"/>
    <property type="match status" value="1"/>
</dbReference>
<feature type="domain" description="Sm" evidence="12">
    <location>
        <begin position="361"/>
        <end position="434"/>
    </location>
</feature>
<organism evidence="13 14">
    <name type="scientific">Phomopsis amygdali</name>
    <name type="common">Fusicoccum amygdali</name>
    <dbReference type="NCBI Taxonomy" id="1214568"/>
    <lineage>
        <taxon>Eukaryota</taxon>
        <taxon>Fungi</taxon>
        <taxon>Dikarya</taxon>
        <taxon>Ascomycota</taxon>
        <taxon>Pezizomycotina</taxon>
        <taxon>Sordariomycetes</taxon>
        <taxon>Sordariomycetidae</taxon>
        <taxon>Diaporthales</taxon>
        <taxon>Diaporthaceae</taxon>
        <taxon>Diaporthe</taxon>
    </lineage>
</organism>
<dbReference type="GO" id="GO:0000398">
    <property type="term" value="P:mRNA splicing, via spliceosome"/>
    <property type="evidence" value="ECO:0007669"/>
    <property type="project" value="InterPro"/>
</dbReference>
<dbReference type="CDD" id="cd01723">
    <property type="entry name" value="LSm4"/>
    <property type="match status" value="1"/>
</dbReference>
<keyword evidence="14" id="KW-1185">Reference proteome</keyword>
<proteinExistence type="inferred from homology"/>
<evidence type="ECO:0000256" key="11">
    <source>
        <dbReference type="SAM" id="MobiDB-lite"/>
    </source>
</evidence>
<dbReference type="Gene3D" id="1.25.40.10">
    <property type="entry name" value="Tetratricopeptide repeat domain"/>
    <property type="match status" value="2"/>
</dbReference>
<evidence type="ECO:0000256" key="5">
    <source>
        <dbReference type="ARBA" id="ARBA00022737"/>
    </source>
</evidence>
<protein>
    <recommendedName>
        <fullName evidence="12">Sm domain-containing protein</fullName>
    </recommendedName>
</protein>
<evidence type="ECO:0000259" key="12">
    <source>
        <dbReference type="PROSITE" id="PS52002"/>
    </source>
</evidence>
<gene>
    <name evidence="13" type="ORF">N8I77_000773</name>
</gene>
<dbReference type="GO" id="GO:0000956">
    <property type="term" value="P:nuclear-transcribed mRNA catabolic process"/>
    <property type="evidence" value="ECO:0007669"/>
    <property type="project" value="InterPro"/>
</dbReference>
<accession>A0AAD9SP91</accession>
<dbReference type="InterPro" id="IPR047575">
    <property type="entry name" value="Sm"/>
</dbReference>
<evidence type="ECO:0000313" key="14">
    <source>
        <dbReference type="Proteomes" id="UP001265746"/>
    </source>
</evidence>
<evidence type="ECO:0000256" key="9">
    <source>
        <dbReference type="ARBA" id="ARBA00023274"/>
    </source>
</evidence>
<dbReference type="SMART" id="SM00651">
    <property type="entry name" value="Sm"/>
    <property type="match status" value="1"/>
</dbReference>
<dbReference type="InterPro" id="IPR057027">
    <property type="entry name" value="TPR_mt"/>
</dbReference>
<dbReference type="Gene3D" id="2.30.30.100">
    <property type="match status" value="1"/>
</dbReference>
<dbReference type="InterPro" id="IPR011990">
    <property type="entry name" value="TPR-like_helical_dom_sf"/>
</dbReference>
<dbReference type="InterPro" id="IPR027141">
    <property type="entry name" value="LSm4/Sm_D1/D3"/>
</dbReference>
<feature type="repeat" description="PPR" evidence="10">
    <location>
        <begin position="922"/>
        <end position="956"/>
    </location>
</feature>
<keyword evidence="8" id="KW-0539">Nucleus</keyword>
<dbReference type="Proteomes" id="UP001265746">
    <property type="component" value="Unassembled WGS sequence"/>
</dbReference>
<dbReference type="GO" id="GO:0097525">
    <property type="term" value="C:spliceosomal snRNP complex"/>
    <property type="evidence" value="ECO:0007669"/>
    <property type="project" value="UniProtKB-ARBA"/>
</dbReference>
<comment type="subcellular location">
    <subcellularLocation>
        <location evidence="1">Nucleus</location>
    </subcellularLocation>
</comment>
<dbReference type="CDD" id="cd07600">
    <property type="entry name" value="BAR_Gvp36"/>
    <property type="match status" value="1"/>
</dbReference>
<feature type="compositionally biased region" description="Polar residues" evidence="11">
    <location>
        <begin position="633"/>
        <end position="653"/>
    </location>
</feature>
<dbReference type="Pfam" id="PF10455">
    <property type="entry name" value="BAR_2"/>
    <property type="match status" value="1"/>
</dbReference>